<gene>
    <name evidence="1" type="ORF">PLOB_00040541</name>
</gene>
<feature type="non-terminal residue" evidence="1">
    <location>
        <position position="1"/>
    </location>
</feature>
<evidence type="ECO:0000313" key="2">
    <source>
        <dbReference type="Proteomes" id="UP001159405"/>
    </source>
</evidence>
<reference evidence="1 2" key="1">
    <citation type="submission" date="2022-05" db="EMBL/GenBank/DDBJ databases">
        <authorList>
            <consortium name="Genoscope - CEA"/>
            <person name="William W."/>
        </authorList>
    </citation>
    <scope>NUCLEOTIDE SEQUENCE [LARGE SCALE GENOMIC DNA]</scope>
</reference>
<accession>A0ABN8P9S4</accession>
<comment type="caution">
    <text evidence="1">The sequence shown here is derived from an EMBL/GenBank/DDBJ whole genome shotgun (WGS) entry which is preliminary data.</text>
</comment>
<sequence>KYGIHPRTHGNTKTLPSNTLHQLITENVHSFVTNYVEENVFVLPGRIPGFKREDVQVLPSSETKGSVWRFYTGTCQASGEQLLFCSKVVVAKPMTDLCFTCQQNTTKLVRAANLPDHEKADCIKAQQEHSDCALGRERDEPGVVYCREYLSSPEQVCVLLKDGAVIPPGSVLLQRINPERLSDERRNYLYREIRQFCKPATEDLVAPVP</sequence>
<keyword evidence="2" id="KW-1185">Reference proteome</keyword>
<organism evidence="1 2">
    <name type="scientific">Porites lobata</name>
    <dbReference type="NCBI Taxonomy" id="104759"/>
    <lineage>
        <taxon>Eukaryota</taxon>
        <taxon>Metazoa</taxon>
        <taxon>Cnidaria</taxon>
        <taxon>Anthozoa</taxon>
        <taxon>Hexacorallia</taxon>
        <taxon>Scleractinia</taxon>
        <taxon>Fungiina</taxon>
        <taxon>Poritidae</taxon>
        <taxon>Porites</taxon>
    </lineage>
</organism>
<evidence type="ECO:0000313" key="1">
    <source>
        <dbReference type="EMBL" id="CAH3139096.1"/>
    </source>
</evidence>
<dbReference type="EMBL" id="CALNXK010000062">
    <property type="protein sequence ID" value="CAH3139096.1"/>
    <property type="molecule type" value="Genomic_DNA"/>
</dbReference>
<protein>
    <submittedName>
        <fullName evidence="1">Uncharacterized protein</fullName>
    </submittedName>
</protein>
<name>A0ABN8P9S4_9CNID</name>
<dbReference type="PANTHER" id="PTHR34415:SF1">
    <property type="entry name" value="INTEGRASE CATALYTIC DOMAIN-CONTAINING PROTEIN"/>
    <property type="match status" value="1"/>
</dbReference>
<dbReference type="Proteomes" id="UP001159405">
    <property type="component" value="Unassembled WGS sequence"/>
</dbReference>
<proteinExistence type="predicted"/>
<dbReference type="PANTHER" id="PTHR34415">
    <property type="entry name" value="INTEGRASE CATALYTIC DOMAIN-CONTAINING PROTEIN"/>
    <property type="match status" value="1"/>
</dbReference>